<reference evidence="1 2" key="1">
    <citation type="submission" date="2021-06" db="EMBL/GenBank/DDBJ databases">
        <title>Caerostris extrusa draft genome.</title>
        <authorList>
            <person name="Kono N."/>
            <person name="Arakawa K."/>
        </authorList>
    </citation>
    <scope>NUCLEOTIDE SEQUENCE [LARGE SCALE GENOMIC DNA]</scope>
</reference>
<protein>
    <submittedName>
        <fullName evidence="1">Uncharacterized protein</fullName>
    </submittedName>
</protein>
<name>A0AAV4UJT7_CAEEX</name>
<evidence type="ECO:0000313" key="1">
    <source>
        <dbReference type="EMBL" id="GIY58038.1"/>
    </source>
</evidence>
<gene>
    <name evidence="1" type="ORF">CEXT_337901</name>
</gene>
<comment type="caution">
    <text evidence="1">The sequence shown here is derived from an EMBL/GenBank/DDBJ whole genome shotgun (WGS) entry which is preliminary data.</text>
</comment>
<sequence length="109" mass="12614">MILALAKGNYCSGRNVFVVLFEQEQLSVVSILDWEQNRPSKFYILMFCEQRHMQCTKTHLRVDITMDLKMELTQRIFTGEEFYDATTLTERKRAVGVNAVMAVPNSMSV</sequence>
<dbReference type="Proteomes" id="UP001054945">
    <property type="component" value="Unassembled WGS sequence"/>
</dbReference>
<proteinExistence type="predicted"/>
<organism evidence="1 2">
    <name type="scientific">Caerostris extrusa</name>
    <name type="common">Bark spider</name>
    <name type="synonym">Caerostris bankana</name>
    <dbReference type="NCBI Taxonomy" id="172846"/>
    <lineage>
        <taxon>Eukaryota</taxon>
        <taxon>Metazoa</taxon>
        <taxon>Ecdysozoa</taxon>
        <taxon>Arthropoda</taxon>
        <taxon>Chelicerata</taxon>
        <taxon>Arachnida</taxon>
        <taxon>Araneae</taxon>
        <taxon>Araneomorphae</taxon>
        <taxon>Entelegynae</taxon>
        <taxon>Araneoidea</taxon>
        <taxon>Araneidae</taxon>
        <taxon>Caerostris</taxon>
    </lineage>
</organism>
<accession>A0AAV4UJT7</accession>
<evidence type="ECO:0000313" key="2">
    <source>
        <dbReference type="Proteomes" id="UP001054945"/>
    </source>
</evidence>
<dbReference type="EMBL" id="BPLR01013005">
    <property type="protein sequence ID" value="GIY58038.1"/>
    <property type="molecule type" value="Genomic_DNA"/>
</dbReference>
<dbReference type="AlphaFoldDB" id="A0AAV4UJT7"/>
<keyword evidence="2" id="KW-1185">Reference proteome</keyword>